<dbReference type="GO" id="GO:0031267">
    <property type="term" value="F:small GTPase binding"/>
    <property type="evidence" value="ECO:0007669"/>
    <property type="project" value="InterPro"/>
</dbReference>
<name>A0A9R1VSP0_LACSA</name>
<dbReference type="AlphaFoldDB" id="A0A9R1VSP0"/>
<dbReference type="InterPro" id="IPR008081">
    <property type="entry name" value="Cytoplasmic_FMR1-int"/>
</dbReference>
<dbReference type="Proteomes" id="UP000235145">
    <property type="component" value="Unassembled WGS sequence"/>
</dbReference>
<organism evidence="1 2">
    <name type="scientific">Lactuca sativa</name>
    <name type="common">Garden lettuce</name>
    <dbReference type="NCBI Taxonomy" id="4236"/>
    <lineage>
        <taxon>Eukaryota</taxon>
        <taxon>Viridiplantae</taxon>
        <taxon>Streptophyta</taxon>
        <taxon>Embryophyta</taxon>
        <taxon>Tracheophyta</taxon>
        <taxon>Spermatophyta</taxon>
        <taxon>Magnoliopsida</taxon>
        <taxon>eudicotyledons</taxon>
        <taxon>Gunneridae</taxon>
        <taxon>Pentapetalae</taxon>
        <taxon>asterids</taxon>
        <taxon>campanulids</taxon>
        <taxon>Asterales</taxon>
        <taxon>Asteraceae</taxon>
        <taxon>Cichorioideae</taxon>
        <taxon>Cichorieae</taxon>
        <taxon>Lactucinae</taxon>
        <taxon>Lactuca</taxon>
    </lineage>
</organism>
<evidence type="ECO:0000313" key="2">
    <source>
        <dbReference type="Proteomes" id="UP000235145"/>
    </source>
</evidence>
<evidence type="ECO:0000313" key="1">
    <source>
        <dbReference type="EMBL" id="KAJ0212977.1"/>
    </source>
</evidence>
<dbReference type="GO" id="GO:0030833">
    <property type="term" value="P:regulation of actin filament polymerization"/>
    <property type="evidence" value="ECO:0007669"/>
    <property type="project" value="InterPro"/>
</dbReference>
<dbReference type="EMBL" id="NBSK02000004">
    <property type="protein sequence ID" value="KAJ0212977.1"/>
    <property type="molecule type" value="Genomic_DNA"/>
</dbReference>
<reference evidence="1 2" key="1">
    <citation type="journal article" date="2017" name="Nat. Commun.">
        <title>Genome assembly with in vitro proximity ligation data and whole-genome triplication in lettuce.</title>
        <authorList>
            <person name="Reyes-Chin-Wo S."/>
            <person name="Wang Z."/>
            <person name="Yang X."/>
            <person name="Kozik A."/>
            <person name="Arikit S."/>
            <person name="Song C."/>
            <person name="Xia L."/>
            <person name="Froenicke L."/>
            <person name="Lavelle D.O."/>
            <person name="Truco M.J."/>
            <person name="Xia R."/>
            <person name="Zhu S."/>
            <person name="Xu C."/>
            <person name="Xu H."/>
            <person name="Xu X."/>
            <person name="Cox K."/>
            <person name="Korf I."/>
            <person name="Meyers B.C."/>
            <person name="Michelmore R.W."/>
        </authorList>
    </citation>
    <scope>NUCLEOTIDE SEQUENCE [LARGE SCALE GENOMIC DNA]</scope>
    <source>
        <strain evidence="2">cv. Salinas</strain>
        <tissue evidence="1">Seedlings</tissue>
    </source>
</reference>
<keyword evidence="2" id="KW-1185">Reference proteome</keyword>
<proteinExistence type="predicted"/>
<protein>
    <submittedName>
        <fullName evidence="1">Uncharacterized protein</fullName>
    </submittedName>
</protein>
<gene>
    <name evidence="1" type="ORF">LSAT_V11C400224390</name>
</gene>
<sequence length="191" mass="21418">MVMRLQETLPKSIGLLPFDGGVTGCMRLVKELLKWKLKTEVKAEILHGIKEMVKEDGNTPVVTLFKSTTAAIVSSNPVNPTPFYTMSKQAEDADLLYKANLNTRSVLAFTSAAPKARFIGITTSKDFYCIFSGLQIEYLEDYMQGLRQTTMKCWAIQLLHGVVARSSTCLVLNIVELQIRVHSLLRDDIFQ</sequence>
<dbReference type="PANTHER" id="PTHR12195">
    <property type="entry name" value="CYTOPLASMIC FMR1-INTERACTING PROTEIN-RELATED"/>
    <property type="match status" value="1"/>
</dbReference>
<comment type="caution">
    <text evidence="1">The sequence shown here is derived from an EMBL/GenBank/DDBJ whole genome shotgun (WGS) entry which is preliminary data.</text>
</comment>
<accession>A0A9R1VSP0</accession>